<evidence type="ECO:0000256" key="3">
    <source>
        <dbReference type="ARBA" id="ARBA00023002"/>
    </source>
</evidence>
<dbReference type="AlphaFoldDB" id="A0A845L6I6"/>
<keyword evidence="1" id="KW-0285">Flavoprotein</keyword>
<evidence type="ECO:0000256" key="2">
    <source>
        <dbReference type="ARBA" id="ARBA00022643"/>
    </source>
</evidence>
<evidence type="ECO:0000259" key="4">
    <source>
        <dbReference type="Pfam" id="PF00890"/>
    </source>
</evidence>
<protein>
    <submittedName>
        <fullName evidence="5">Anaerobic glycerol-3-phosphate dehydrogenase subunit B</fullName>
        <ecNumber evidence="5">1.1.5.3</ecNumber>
    </submittedName>
</protein>
<comment type="caution">
    <text evidence="5">The sequence shown here is derived from an EMBL/GenBank/DDBJ whole genome shotgun (WGS) entry which is preliminary data.</text>
</comment>
<dbReference type="PRINTS" id="PR00411">
    <property type="entry name" value="PNDRDTASEI"/>
</dbReference>
<dbReference type="InterPro" id="IPR036188">
    <property type="entry name" value="FAD/NAD-bd_sf"/>
</dbReference>
<dbReference type="PIRSF" id="PIRSF000141">
    <property type="entry name" value="Anaerobic_G3P_dh"/>
    <property type="match status" value="1"/>
</dbReference>
<organism evidence="5 6">
    <name type="scientific">Heliomicrobium undosum</name>
    <dbReference type="NCBI Taxonomy" id="121734"/>
    <lineage>
        <taxon>Bacteria</taxon>
        <taxon>Bacillati</taxon>
        <taxon>Bacillota</taxon>
        <taxon>Clostridia</taxon>
        <taxon>Eubacteriales</taxon>
        <taxon>Heliobacteriaceae</taxon>
        <taxon>Heliomicrobium</taxon>
    </lineage>
</organism>
<sequence length="420" mass="44788">MNKKTDVLIIGAGLSGLLAAAKAAESGKRVTVAAKGMGSLSLSSGCIDLWGYDIDDPQQVCQNPLSQIARLNEVNPEHPYTKVADVLEESLRYFQGLTERYGCHYRDNGGANWLLPTAVGTFRPSFLAPPSMAVRDLDKAKRIVIVGYEELKDFYPEVMASNLACNGNLPDTAKLTVVRLRSAWKKLYATTLAHRLEQAEGIQEAVEQIKPHIVNGTVVLFPPVLGERLDIDVAGRLSKALGAPVYEVTNIPPALPGQRLQQLLLKHLRNAGVDVIIGCTFTGAKVEGNRCLQVTAEGAGKTFTFSAETYILATGAFVGGGLDSRIGEAREVIFDLPVRTAEKWASGEFLSMNGHGFNSFGIAVNDRLQPLDGAGRVCLENVRITGANLAGANGPIEKCGNGVAVASGYKAGKLAGEVAQ</sequence>
<accession>A0A845L6I6</accession>
<dbReference type="InterPro" id="IPR003953">
    <property type="entry name" value="FAD-dep_OxRdtase_2_FAD-bd"/>
</dbReference>
<dbReference type="EMBL" id="WXEY01000013">
    <property type="protein sequence ID" value="MZP30444.1"/>
    <property type="molecule type" value="Genomic_DNA"/>
</dbReference>
<gene>
    <name evidence="5" type="primary">glpB</name>
    <name evidence="5" type="ORF">GTO91_12045</name>
</gene>
<dbReference type="Pfam" id="PF00890">
    <property type="entry name" value="FAD_binding_2"/>
    <property type="match status" value="1"/>
</dbReference>
<evidence type="ECO:0000313" key="6">
    <source>
        <dbReference type="Proteomes" id="UP000463470"/>
    </source>
</evidence>
<keyword evidence="2" id="KW-0288">FMN</keyword>
<dbReference type="OrthoDB" id="140595at2"/>
<dbReference type="InterPro" id="IPR009158">
    <property type="entry name" value="G3P_DH_GlpB_su"/>
</dbReference>
<dbReference type="Proteomes" id="UP000463470">
    <property type="component" value="Unassembled WGS sequence"/>
</dbReference>
<evidence type="ECO:0000313" key="5">
    <source>
        <dbReference type="EMBL" id="MZP30444.1"/>
    </source>
</evidence>
<dbReference type="Gene3D" id="3.50.50.60">
    <property type="entry name" value="FAD/NAD(P)-binding domain"/>
    <property type="match status" value="2"/>
</dbReference>
<dbReference type="NCBIfam" id="TIGR03378">
    <property type="entry name" value="glycerol3P_GlpB"/>
    <property type="match status" value="1"/>
</dbReference>
<dbReference type="SUPFAM" id="SSF51905">
    <property type="entry name" value="FAD/NAD(P)-binding domain"/>
    <property type="match status" value="1"/>
</dbReference>
<feature type="domain" description="FAD-dependent oxidoreductase 2 FAD-binding" evidence="4">
    <location>
        <begin position="6"/>
        <end position="403"/>
    </location>
</feature>
<dbReference type="GO" id="GO:0004368">
    <property type="term" value="F:glycerol-3-phosphate dehydrogenase (quinone) activity"/>
    <property type="evidence" value="ECO:0007669"/>
    <property type="project" value="UniProtKB-EC"/>
</dbReference>
<reference evidence="5 6" key="1">
    <citation type="submission" date="2020-01" db="EMBL/GenBank/DDBJ databases">
        <title>Whole-genome sequence of Heliobacterium undosum DSM 13378.</title>
        <authorList>
            <person name="Kyndt J.A."/>
            <person name="Meyer T.E."/>
        </authorList>
    </citation>
    <scope>NUCLEOTIDE SEQUENCE [LARGE SCALE GENOMIC DNA]</scope>
    <source>
        <strain evidence="5 6">DSM 13378</strain>
    </source>
</reference>
<dbReference type="RefSeq" id="WP_161258963.1">
    <property type="nucleotide sequence ID" value="NZ_WXEY01000013.1"/>
</dbReference>
<dbReference type="GO" id="GO:0009331">
    <property type="term" value="C:glycerol-3-phosphate dehydrogenase (FAD) complex"/>
    <property type="evidence" value="ECO:0007669"/>
    <property type="project" value="InterPro"/>
</dbReference>
<dbReference type="EC" id="1.1.5.3" evidence="5"/>
<evidence type="ECO:0000256" key="1">
    <source>
        <dbReference type="ARBA" id="ARBA00022630"/>
    </source>
</evidence>
<name>A0A845L6I6_9FIRM</name>
<proteinExistence type="predicted"/>
<keyword evidence="6" id="KW-1185">Reference proteome</keyword>
<keyword evidence="3 5" id="KW-0560">Oxidoreductase</keyword>